<dbReference type="InterPro" id="IPR029055">
    <property type="entry name" value="Ntn_hydrolases_N"/>
</dbReference>
<evidence type="ECO:0000256" key="4">
    <source>
        <dbReference type="ARBA" id="ARBA00040716"/>
    </source>
</evidence>
<evidence type="ECO:0000256" key="1">
    <source>
        <dbReference type="ARBA" id="ARBA00022605"/>
    </source>
</evidence>
<dbReference type="PANTHER" id="PTHR45937:SF1">
    <property type="entry name" value="ASPARAGINE SYNTHETASE DOMAIN-CONTAINING PROTEIN 1"/>
    <property type="match status" value="1"/>
</dbReference>
<dbReference type="CDD" id="cd03766">
    <property type="entry name" value="Gn_AT_II_novel"/>
    <property type="match status" value="1"/>
</dbReference>
<feature type="domain" description="Asparagine synthetase" evidence="5">
    <location>
        <begin position="493"/>
        <end position="582"/>
    </location>
</feature>
<dbReference type="Gene3D" id="3.60.20.10">
    <property type="entry name" value="Glutamine Phosphoribosylpyrophosphate, subunit 1, domain 1"/>
    <property type="match status" value="1"/>
</dbReference>
<dbReference type="CDD" id="cd01991">
    <property type="entry name" value="Asn_synthase_B_C"/>
    <property type="match status" value="1"/>
</dbReference>
<proteinExistence type="predicted"/>
<dbReference type="InterPro" id="IPR001962">
    <property type="entry name" value="Asn_synthase"/>
</dbReference>
<evidence type="ECO:0000259" key="5">
    <source>
        <dbReference type="Pfam" id="PF00733"/>
    </source>
</evidence>
<keyword evidence="2" id="KW-0061">Asparagine biosynthesis</keyword>
<organism evidence="6 7">
    <name type="scientific">Eleutherodactylus coqui</name>
    <name type="common">Puerto Rican coqui</name>
    <dbReference type="NCBI Taxonomy" id="57060"/>
    <lineage>
        <taxon>Eukaryota</taxon>
        <taxon>Metazoa</taxon>
        <taxon>Chordata</taxon>
        <taxon>Craniata</taxon>
        <taxon>Vertebrata</taxon>
        <taxon>Euteleostomi</taxon>
        <taxon>Amphibia</taxon>
        <taxon>Batrachia</taxon>
        <taxon>Anura</taxon>
        <taxon>Neobatrachia</taxon>
        <taxon>Hyloidea</taxon>
        <taxon>Eleutherodactylidae</taxon>
        <taxon>Eleutherodactylinae</taxon>
        <taxon>Eleutherodactylus</taxon>
        <taxon>Eleutherodactylus</taxon>
    </lineage>
</organism>
<reference evidence="6" key="1">
    <citation type="thesis" date="2020" institute="ProQuest LLC" country="789 East Eisenhower Parkway, Ann Arbor, MI, USA">
        <title>Comparative Genomics and Chromosome Evolution.</title>
        <authorList>
            <person name="Mudd A.B."/>
        </authorList>
    </citation>
    <scope>NUCLEOTIDE SEQUENCE</scope>
    <source>
        <strain evidence="6">HN-11 Male</strain>
        <tissue evidence="6">Kidney and liver</tissue>
    </source>
</reference>
<dbReference type="Pfam" id="PF00733">
    <property type="entry name" value="Asn_synthase"/>
    <property type="match status" value="2"/>
</dbReference>
<dbReference type="SUPFAM" id="SSF56235">
    <property type="entry name" value="N-terminal nucleophile aminohydrolases (Ntn hydrolases)"/>
    <property type="match status" value="1"/>
</dbReference>
<dbReference type="EMBL" id="WNTK01006850">
    <property type="protein sequence ID" value="KAG9463434.1"/>
    <property type="molecule type" value="Genomic_DNA"/>
</dbReference>
<dbReference type="Gene3D" id="3.40.50.620">
    <property type="entry name" value="HUPs"/>
    <property type="match status" value="1"/>
</dbReference>
<keyword evidence="1" id="KW-0028">Amino-acid biosynthesis</keyword>
<dbReference type="PANTHER" id="PTHR45937">
    <property type="entry name" value="ASPARAGINE SYNTHETASE DOMAIN-CONTAINING PROTEIN 1"/>
    <property type="match status" value="1"/>
</dbReference>
<dbReference type="Proteomes" id="UP000770717">
    <property type="component" value="Unassembled WGS sequence"/>
</dbReference>
<dbReference type="GO" id="GO:0006529">
    <property type="term" value="P:asparagine biosynthetic process"/>
    <property type="evidence" value="ECO:0007669"/>
    <property type="project" value="UniProtKB-KW"/>
</dbReference>
<evidence type="ECO:0000256" key="3">
    <source>
        <dbReference type="ARBA" id="ARBA00022962"/>
    </source>
</evidence>
<evidence type="ECO:0000313" key="7">
    <source>
        <dbReference type="Proteomes" id="UP000770717"/>
    </source>
</evidence>
<dbReference type="SUPFAM" id="SSF52402">
    <property type="entry name" value="Adenine nucleotide alpha hydrolases-like"/>
    <property type="match status" value="1"/>
</dbReference>
<dbReference type="InterPro" id="IPR014729">
    <property type="entry name" value="Rossmann-like_a/b/a_fold"/>
</dbReference>
<keyword evidence="3" id="KW-0315">Glutamine amidotransferase</keyword>
<name>A0A8J6E7V8_ELECQ</name>
<sequence>MCGICCTVTLSGDLVTDSPEDLNLRRRGPDSSRQLLERACSHNYSCLFSGHVLHLRGQLTPQPLQDRHGNVFLWNGEVFGGVDIPDASNDTQVMLQGLASCAGDQDLLALMSRVQGPWAFIYYQKQKHNLWFGRDFFGRRSLLWRFGETPEEALCLTSVTESCCEADATRWQEVPASGVFKCNLGSCAELKSLQLTLYSWVTEEEQLEKGQKFDSGDFEKYVSQVQSADGRLVAPVTPLNRKVPELLPESNGRAHSNCGGLEDLTMLITEVHKKNAESFIKVLSAAVRKRVSCLSRASNLSTSEAKLANVAILFSGGIDSMMLAALADRHVPSEEPIDLLNVAFMMKARNAKIQKGSFQKKRTGDAAALEHSDPFDVPDRITGRLGLEELRTLNPRRVWNFVEINVTAEELERMRRQRIRQLVQPLTTVLDDSIGCAVWFAARGVGLVKCDGEMKPYASRSKVVLTGIGADEQLAGYSRHRVRFNRDGYRGLLEELGMELGRISSRNLGRDDRVIGDHGKEARFPFLDENVVSFLNSLQLWEKTDLSLARGLGEKLILRMAAVLLGLGNSSVLQKRAMQFGSRIAKMENRNEKASDKCSRLQPAETR</sequence>
<feature type="domain" description="Asparagine synthetase" evidence="5">
    <location>
        <begin position="309"/>
        <end position="486"/>
    </location>
</feature>
<dbReference type="InterPro" id="IPR051857">
    <property type="entry name" value="Asn_synthetase_domain"/>
</dbReference>
<dbReference type="AlphaFoldDB" id="A0A8J6E7V8"/>
<keyword evidence="7" id="KW-1185">Reference proteome</keyword>
<comment type="caution">
    <text evidence="6">The sequence shown here is derived from an EMBL/GenBank/DDBJ whole genome shotgun (WGS) entry which is preliminary data.</text>
</comment>
<dbReference type="OrthoDB" id="10252281at2759"/>
<evidence type="ECO:0000313" key="6">
    <source>
        <dbReference type="EMBL" id="KAG9463434.1"/>
    </source>
</evidence>
<gene>
    <name evidence="6" type="ORF">GDO78_021738</name>
</gene>
<dbReference type="GO" id="GO:0004066">
    <property type="term" value="F:asparagine synthase (glutamine-hydrolyzing) activity"/>
    <property type="evidence" value="ECO:0007669"/>
    <property type="project" value="InterPro"/>
</dbReference>
<evidence type="ECO:0000256" key="2">
    <source>
        <dbReference type="ARBA" id="ARBA00022888"/>
    </source>
</evidence>
<accession>A0A8J6E7V8</accession>
<protein>
    <recommendedName>
        <fullName evidence="4">Asparagine synthetase domain-containing protein 1</fullName>
    </recommendedName>
</protein>